<organism evidence="7 8">
    <name type="scientific">Hungatella effluvii</name>
    <dbReference type="NCBI Taxonomy" id="1096246"/>
    <lineage>
        <taxon>Bacteria</taxon>
        <taxon>Bacillati</taxon>
        <taxon>Bacillota</taxon>
        <taxon>Clostridia</taxon>
        <taxon>Lachnospirales</taxon>
        <taxon>Lachnospiraceae</taxon>
        <taxon>Hungatella</taxon>
    </lineage>
</organism>
<feature type="transmembrane region" description="Helical" evidence="6">
    <location>
        <begin position="48"/>
        <end position="66"/>
    </location>
</feature>
<evidence type="ECO:0000256" key="5">
    <source>
        <dbReference type="ARBA" id="ARBA00023136"/>
    </source>
</evidence>
<keyword evidence="8" id="KW-1185">Reference proteome</keyword>
<feature type="transmembrane region" description="Helical" evidence="6">
    <location>
        <begin position="271"/>
        <end position="289"/>
    </location>
</feature>
<comment type="similarity">
    <text evidence="6">Belongs to the LPG synthase family.</text>
</comment>
<feature type="transmembrane region" description="Helical" evidence="6">
    <location>
        <begin position="162"/>
        <end position="183"/>
    </location>
</feature>
<feature type="transmembrane region" description="Helical" evidence="6">
    <location>
        <begin position="12"/>
        <end position="33"/>
    </location>
</feature>
<feature type="transmembrane region" description="Helical" evidence="6">
    <location>
        <begin position="301"/>
        <end position="319"/>
    </location>
</feature>
<reference evidence="7 8" key="1">
    <citation type="submission" date="2018-05" db="EMBL/GenBank/DDBJ databases">
        <title>Genomic Encyclopedia of Type Strains, Phase IV (KMG-IV): sequencing the most valuable type-strain genomes for metagenomic binning, comparative biology and taxonomic classification.</title>
        <authorList>
            <person name="Goeker M."/>
        </authorList>
    </citation>
    <scope>NUCLEOTIDE SEQUENCE [LARGE SCALE GENOMIC DNA]</scope>
    <source>
        <strain evidence="7 8">DSM 24995</strain>
    </source>
</reference>
<dbReference type="GO" id="GO:0050071">
    <property type="term" value="F:phosphatidylglycerol lysyltransferase activity"/>
    <property type="evidence" value="ECO:0007669"/>
    <property type="project" value="UniProtKB-EC"/>
</dbReference>
<dbReference type="PANTHER" id="PTHR37693">
    <property type="entry name" value="PHOSPHATIDYLGLYCEROL LYSYLTRANSFERASE"/>
    <property type="match status" value="1"/>
</dbReference>
<dbReference type="Pfam" id="PF03706">
    <property type="entry name" value="LPG_synthase_TM"/>
    <property type="match status" value="1"/>
</dbReference>
<gene>
    <name evidence="6" type="primary">mprF</name>
    <name evidence="7" type="ORF">DFR60_11093</name>
</gene>
<dbReference type="InterPro" id="IPR022791">
    <property type="entry name" value="L-PG_synthase/AglD"/>
</dbReference>
<proteinExistence type="inferred from homology"/>
<evidence type="ECO:0000313" key="8">
    <source>
        <dbReference type="Proteomes" id="UP000248057"/>
    </source>
</evidence>
<evidence type="ECO:0000256" key="1">
    <source>
        <dbReference type="ARBA" id="ARBA00004651"/>
    </source>
</evidence>
<evidence type="ECO:0000256" key="2">
    <source>
        <dbReference type="ARBA" id="ARBA00022475"/>
    </source>
</evidence>
<sequence>MTILKQKRMHKRQMLICLAVLAVLSWMTFYILFKDHSPEALYEVFSRADWRFVGLGVACMAVYLICEAESIRTLMGAFQTKVPFLRSAGYSFADFYFSAITPSATGGQPMQLYYMTRDGFGFAQSSFSLLTLAAVYQLMVLVYGVVMVIVKYPYVQSQGRLIKWLLIFGIAVNGICSLGILLVILKRALVERLAMIGITIAVKLRIIKDRKKMERKAEHLIDEYSRGGECFRKYPLVFVKVVLLTALRLTALFMIPYFACMALGIGDVGPFEFLAVQAILSLAVTAVPLPGSVGASEGSFMLLYSGVVAAGNVFPMMMLSRGISFYGFLAVSGAATLILQFWKAGYTKENT</sequence>
<dbReference type="Proteomes" id="UP000248057">
    <property type="component" value="Unassembled WGS sequence"/>
</dbReference>
<comment type="catalytic activity">
    <reaction evidence="6">
        <text>L-lysyl-tRNA(Lys) + a 1,2-diacyl-sn-glycero-3-phospho-(1'-sn-glycerol) = a 1,2-diacyl-sn-glycero-3-phospho-1'-(3'-O-L-lysyl)-sn-glycerol + tRNA(Lys)</text>
        <dbReference type="Rhea" id="RHEA:10668"/>
        <dbReference type="Rhea" id="RHEA-COMP:9696"/>
        <dbReference type="Rhea" id="RHEA-COMP:9697"/>
        <dbReference type="ChEBI" id="CHEBI:64716"/>
        <dbReference type="ChEBI" id="CHEBI:75792"/>
        <dbReference type="ChEBI" id="CHEBI:78442"/>
        <dbReference type="ChEBI" id="CHEBI:78529"/>
        <dbReference type="EC" id="2.3.2.3"/>
    </reaction>
</comment>
<dbReference type="GO" id="GO:0006629">
    <property type="term" value="P:lipid metabolic process"/>
    <property type="evidence" value="ECO:0007669"/>
    <property type="project" value="UniProtKB-KW"/>
</dbReference>
<protein>
    <recommendedName>
        <fullName evidence="6">Phosphatidylglycerol lysyltransferase</fullName>
        <ecNumber evidence="6">2.3.2.3</ecNumber>
    </recommendedName>
    <alternativeName>
        <fullName evidence="6">Lysylphosphatidylglycerol synthase</fullName>
    </alternativeName>
</protein>
<evidence type="ECO:0000256" key="4">
    <source>
        <dbReference type="ARBA" id="ARBA00022989"/>
    </source>
</evidence>
<dbReference type="EMBL" id="QJKD01000010">
    <property type="protein sequence ID" value="PXX51390.1"/>
    <property type="molecule type" value="Genomic_DNA"/>
</dbReference>
<dbReference type="GO" id="GO:0046677">
    <property type="term" value="P:response to antibiotic"/>
    <property type="evidence" value="ECO:0007669"/>
    <property type="project" value="UniProtKB-KW"/>
</dbReference>
<dbReference type="GO" id="GO:0005886">
    <property type="term" value="C:plasma membrane"/>
    <property type="evidence" value="ECO:0007669"/>
    <property type="project" value="UniProtKB-SubCell"/>
</dbReference>
<feature type="transmembrane region" description="Helical" evidence="6">
    <location>
        <begin position="127"/>
        <end position="150"/>
    </location>
</feature>
<accession>A0A2V3Y0F3</accession>
<feature type="transmembrane region" description="Helical" evidence="6">
    <location>
        <begin position="87"/>
        <end position="107"/>
    </location>
</feature>
<keyword evidence="5 6" id="KW-0472">Membrane</keyword>
<keyword evidence="6" id="KW-0808">Transferase</keyword>
<evidence type="ECO:0000256" key="3">
    <source>
        <dbReference type="ARBA" id="ARBA00022692"/>
    </source>
</evidence>
<keyword evidence="6" id="KW-0046">Antibiotic resistance</keyword>
<evidence type="ECO:0000256" key="6">
    <source>
        <dbReference type="RuleBase" id="RU363042"/>
    </source>
</evidence>
<comment type="subcellular location">
    <subcellularLocation>
        <location evidence="1 6">Cell membrane</location>
        <topology evidence="1 6">Multi-pass membrane protein</topology>
    </subcellularLocation>
</comment>
<dbReference type="EC" id="2.3.2.3" evidence="6"/>
<evidence type="ECO:0000313" key="7">
    <source>
        <dbReference type="EMBL" id="PXX51390.1"/>
    </source>
</evidence>
<feature type="transmembrane region" description="Helical" evidence="6">
    <location>
        <begin position="241"/>
        <end position="265"/>
    </location>
</feature>
<keyword evidence="3 6" id="KW-0812">Transmembrane</keyword>
<name>A0A2V3Y0F3_9FIRM</name>
<keyword evidence="6" id="KW-0443">Lipid metabolism</keyword>
<dbReference type="NCBIfam" id="TIGR00374">
    <property type="entry name" value="flippase-like domain"/>
    <property type="match status" value="1"/>
</dbReference>
<comment type="caution">
    <text evidence="7">The sequence shown here is derived from an EMBL/GenBank/DDBJ whole genome shotgun (WGS) entry which is preliminary data.</text>
</comment>
<keyword evidence="2" id="KW-1003">Cell membrane</keyword>
<feature type="transmembrane region" description="Helical" evidence="6">
    <location>
        <begin position="325"/>
        <end position="342"/>
    </location>
</feature>
<keyword evidence="4 6" id="KW-1133">Transmembrane helix</keyword>
<feature type="transmembrane region" description="Helical" evidence="6">
    <location>
        <begin position="189"/>
        <end position="206"/>
    </location>
</feature>
<dbReference type="AlphaFoldDB" id="A0A2V3Y0F3"/>
<comment type="function">
    <text evidence="6">Catalyzes the transfer of a lysyl group from L-lysyl-tRNA(Lys) to membrane-bound phosphatidylglycerol (PG), which produces lysylphosphatidylglycerol (LPG), a major component of the bacterial membrane with a positive net charge. LPG synthesis contributes to bacterial virulence as it is involved in the resistance mechanism against cationic antimicrobial peptides (CAMP) produces by the host's immune system (defensins, cathelicidins) and by the competing microorganisms.</text>
</comment>
<dbReference type="PANTHER" id="PTHR37693:SF1">
    <property type="entry name" value="INTEGRAL MEMBRANE PROTEIN"/>
    <property type="match status" value="1"/>
</dbReference>